<gene>
    <name evidence="1" type="ORF">CJ255_14970</name>
</gene>
<dbReference type="Proteomes" id="UP000220527">
    <property type="component" value="Unassembled WGS sequence"/>
</dbReference>
<reference evidence="2" key="1">
    <citation type="submission" date="2017-08" db="EMBL/GenBank/DDBJ databases">
        <authorList>
            <person name="Grouzdev D.S."/>
            <person name="Gaisin V.A."/>
            <person name="Rysina M.S."/>
            <person name="Gorlenko V.M."/>
        </authorList>
    </citation>
    <scope>NUCLEOTIDE SEQUENCE [LARGE SCALE GENOMIC DNA]</scope>
    <source>
        <strain evidence="2">Kir15-3F</strain>
    </source>
</reference>
<dbReference type="AlphaFoldDB" id="A0A2A6RH50"/>
<dbReference type="RefSeq" id="WP_097644908.1">
    <property type="nucleotide sequence ID" value="NZ_NQWI01000078.1"/>
</dbReference>
<keyword evidence="2" id="KW-1185">Reference proteome</keyword>
<protein>
    <submittedName>
        <fullName evidence="1">Uncharacterized protein</fullName>
    </submittedName>
</protein>
<dbReference type="EMBL" id="NQWI01000078">
    <property type="protein sequence ID" value="PDW02263.1"/>
    <property type="molecule type" value="Genomic_DNA"/>
</dbReference>
<comment type="caution">
    <text evidence="1">The sequence shown here is derived from an EMBL/GenBank/DDBJ whole genome shotgun (WGS) entry which is preliminary data.</text>
</comment>
<evidence type="ECO:0000313" key="1">
    <source>
        <dbReference type="EMBL" id="PDW02263.1"/>
    </source>
</evidence>
<accession>A0A2A6RH50</accession>
<dbReference type="OrthoDB" id="4823114at2"/>
<evidence type="ECO:0000313" key="2">
    <source>
        <dbReference type="Proteomes" id="UP000220527"/>
    </source>
</evidence>
<name>A0A2A6RH50_9CHLR</name>
<organism evidence="1 2">
    <name type="scientific">Candidatus Viridilinea mediisalina</name>
    <dbReference type="NCBI Taxonomy" id="2024553"/>
    <lineage>
        <taxon>Bacteria</taxon>
        <taxon>Bacillati</taxon>
        <taxon>Chloroflexota</taxon>
        <taxon>Chloroflexia</taxon>
        <taxon>Chloroflexales</taxon>
        <taxon>Chloroflexineae</taxon>
        <taxon>Oscillochloridaceae</taxon>
        <taxon>Candidatus Viridilinea</taxon>
    </lineage>
</organism>
<proteinExistence type="predicted"/>
<sequence length="409" mass="45439">MNRLFTLRRWRPLAFVSLIIVGVAIVLALSRPRHPVYPAQHPAELYAPTATGPLYAPFQLEIDPMQHLLLINFEHDPDEVYLGFEPQVFADERHGVGMLVIGWRVDGTVDVFHQPGLRLDPATYAIAGGGLNELVERPLIGASFMVDEAGVQADISFDDLLGRPVVLRINERNPTPRKPFGLLAPMGAAATEPSALPLVYLREFYFVRQADTEVSILIDGVAHQPDTMPMPMDGMRMYFMRYSNDPLIVTLNPEQHGPLAPLVQTSANEAEANGTSYDLVEQHGHPAIAQMRRSLNDHEVRVSFTPPLPHLAAMADGASAHGGFQINADPMLGTLRGEYWIERRGNQVVLRATPSGGWEPNEAKWSANLIYRLAPIFSEWPRSYQWNATLDLAATPDAILQAAWQRVEP</sequence>